<evidence type="ECO:0000313" key="3">
    <source>
        <dbReference type="Proteomes" id="UP001225596"/>
    </source>
</evidence>
<protein>
    <submittedName>
        <fullName evidence="2">Uncharacterized protein</fullName>
    </submittedName>
</protein>
<evidence type="ECO:0000256" key="1">
    <source>
        <dbReference type="SAM" id="Phobius"/>
    </source>
</evidence>
<proteinExistence type="predicted"/>
<dbReference type="EMBL" id="JAUYVH010000005">
    <property type="protein sequence ID" value="MDQ9170865.1"/>
    <property type="molecule type" value="Genomic_DNA"/>
</dbReference>
<feature type="transmembrane region" description="Helical" evidence="1">
    <location>
        <begin position="15"/>
        <end position="39"/>
    </location>
</feature>
<evidence type="ECO:0000313" key="2">
    <source>
        <dbReference type="EMBL" id="MDQ9170865.1"/>
    </source>
</evidence>
<dbReference type="RefSeq" id="WP_338436799.1">
    <property type="nucleotide sequence ID" value="NZ_JAUYVH010000005.1"/>
</dbReference>
<dbReference type="Proteomes" id="UP001225596">
    <property type="component" value="Unassembled WGS sequence"/>
</dbReference>
<reference evidence="2 3" key="1">
    <citation type="submission" date="2023-08" db="EMBL/GenBank/DDBJ databases">
        <title>Oxalobacteraceae gen .nov., isolated from river sludge outside the plant.</title>
        <authorList>
            <person name="Zhao S.Y."/>
        </authorList>
    </citation>
    <scope>NUCLEOTIDE SEQUENCE [LARGE SCALE GENOMIC DNA]</scope>
    <source>
        <strain evidence="2 3">R-40</strain>
    </source>
</reference>
<keyword evidence="3" id="KW-1185">Reference proteome</keyword>
<sequence length="100" mass="11138">MATEMDAIRRVTQSILYALGGVVSLLMAMAAFNGVTFLSDGGSRAGPPRGWYVSQIESATMQLLLTGIFAVGGFWLLWMAYRRSQQSDERHAPKRKRKKK</sequence>
<keyword evidence="1" id="KW-0472">Membrane</keyword>
<accession>A0ABU1BPD5</accession>
<gene>
    <name evidence="2" type="ORF">Q8A64_10630</name>
</gene>
<keyword evidence="1" id="KW-1133">Transmembrane helix</keyword>
<keyword evidence="1" id="KW-0812">Transmembrane</keyword>
<feature type="transmembrane region" description="Helical" evidence="1">
    <location>
        <begin position="59"/>
        <end position="81"/>
    </location>
</feature>
<comment type="caution">
    <text evidence="2">The sequence shown here is derived from an EMBL/GenBank/DDBJ whole genome shotgun (WGS) entry which is preliminary data.</text>
</comment>
<name>A0ABU1BPD5_9BURK</name>
<organism evidence="2 3">
    <name type="scientific">Keguizhuia sedimenti</name>
    <dbReference type="NCBI Taxonomy" id="3064264"/>
    <lineage>
        <taxon>Bacteria</taxon>
        <taxon>Pseudomonadati</taxon>
        <taxon>Pseudomonadota</taxon>
        <taxon>Betaproteobacteria</taxon>
        <taxon>Burkholderiales</taxon>
        <taxon>Oxalobacteraceae</taxon>
        <taxon>Keguizhuia</taxon>
    </lineage>
</organism>